<dbReference type="EMBL" id="JAAGOB010000008">
    <property type="protein sequence ID" value="NED96871.1"/>
    <property type="molecule type" value="Genomic_DNA"/>
</dbReference>
<dbReference type="RefSeq" id="WP_163819647.1">
    <property type="nucleotide sequence ID" value="NZ_JAAGOB010000008.1"/>
</dbReference>
<gene>
    <name evidence="3" type="ORF">G1H11_16310</name>
</gene>
<dbReference type="InterPro" id="IPR035093">
    <property type="entry name" value="RelE/ParE_toxin_dom_sf"/>
</dbReference>
<dbReference type="NCBIfam" id="TIGR02385">
    <property type="entry name" value="RelE_StbE"/>
    <property type="match status" value="1"/>
</dbReference>
<evidence type="ECO:0000256" key="1">
    <source>
        <dbReference type="ARBA" id="ARBA00006226"/>
    </source>
</evidence>
<dbReference type="Pfam" id="PF05016">
    <property type="entry name" value="ParE_toxin"/>
    <property type="match status" value="1"/>
</dbReference>
<reference evidence="3 4" key="1">
    <citation type="submission" date="2020-02" db="EMBL/GenBank/DDBJ databases">
        <authorList>
            <person name="Li X.-J."/>
            <person name="Feng X.-M."/>
        </authorList>
    </citation>
    <scope>NUCLEOTIDE SEQUENCE [LARGE SCALE GENOMIC DNA]</scope>
    <source>
        <strain evidence="3 4">CGMCC 4.7225</strain>
    </source>
</reference>
<protein>
    <submittedName>
        <fullName evidence="3">Type II toxin-antitoxin system RelE/ParE family toxin</fullName>
    </submittedName>
</protein>
<dbReference type="InterPro" id="IPR007712">
    <property type="entry name" value="RelE/ParE_toxin"/>
</dbReference>
<dbReference type="PANTHER" id="PTHR35601">
    <property type="entry name" value="TOXIN RELE"/>
    <property type="match status" value="1"/>
</dbReference>
<evidence type="ECO:0000256" key="2">
    <source>
        <dbReference type="ARBA" id="ARBA00022649"/>
    </source>
</evidence>
<keyword evidence="2" id="KW-1277">Toxin-antitoxin system</keyword>
<dbReference type="SUPFAM" id="SSF143011">
    <property type="entry name" value="RelE-like"/>
    <property type="match status" value="1"/>
</dbReference>
<keyword evidence="4" id="KW-1185">Reference proteome</keyword>
<comment type="caution">
    <text evidence="3">The sequence shown here is derived from an EMBL/GenBank/DDBJ whole genome shotgun (WGS) entry which is preliminary data.</text>
</comment>
<dbReference type="Proteomes" id="UP000469185">
    <property type="component" value="Unassembled WGS sequence"/>
</dbReference>
<name>A0A6N9YP82_9ACTN</name>
<evidence type="ECO:0000313" key="3">
    <source>
        <dbReference type="EMBL" id="NED96871.1"/>
    </source>
</evidence>
<dbReference type="AlphaFoldDB" id="A0A6N9YP82"/>
<dbReference type="PANTHER" id="PTHR35601:SF1">
    <property type="entry name" value="TOXIN RELE"/>
    <property type="match status" value="1"/>
</dbReference>
<evidence type="ECO:0000313" key="4">
    <source>
        <dbReference type="Proteomes" id="UP000469185"/>
    </source>
</evidence>
<sequence>MTDEPDEPVKYRTVFTPAARDDLRKIDRATALTILHKLTELETDPYGFATTELVSRPGVRRLRIGNYRVFYTVENGKLTIWILAIGHRSTVYDS</sequence>
<dbReference type="Gene3D" id="3.30.2310.20">
    <property type="entry name" value="RelE-like"/>
    <property type="match status" value="1"/>
</dbReference>
<comment type="similarity">
    <text evidence="1">Belongs to the RelE toxin family.</text>
</comment>
<proteinExistence type="inferred from homology"/>
<accession>A0A6N9YP82</accession>
<organism evidence="3 4">
    <name type="scientific">Phytoactinopolyspora alkaliphila</name>
    <dbReference type="NCBI Taxonomy" id="1783498"/>
    <lineage>
        <taxon>Bacteria</taxon>
        <taxon>Bacillati</taxon>
        <taxon>Actinomycetota</taxon>
        <taxon>Actinomycetes</taxon>
        <taxon>Jiangellales</taxon>
        <taxon>Jiangellaceae</taxon>
        <taxon>Phytoactinopolyspora</taxon>
    </lineage>
</organism>